<name>X1LYU1_9ZZZZ</name>
<dbReference type="InterPro" id="IPR050259">
    <property type="entry name" value="SDR"/>
</dbReference>
<dbReference type="AlphaFoldDB" id="X1LYU1"/>
<dbReference type="SUPFAM" id="SSF51735">
    <property type="entry name" value="NAD(P)-binding Rossmann-fold domains"/>
    <property type="match status" value="1"/>
</dbReference>
<dbReference type="EMBL" id="BARV01008739">
    <property type="protein sequence ID" value="GAI07585.1"/>
    <property type="molecule type" value="Genomic_DNA"/>
</dbReference>
<dbReference type="InterPro" id="IPR036291">
    <property type="entry name" value="NAD(P)-bd_dom_sf"/>
</dbReference>
<dbReference type="PANTHER" id="PTHR42879">
    <property type="entry name" value="3-OXOACYL-(ACYL-CARRIER-PROTEIN) REDUCTASE"/>
    <property type="match status" value="1"/>
</dbReference>
<evidence type="ECO:0000256" key="1">
    <source>
        <dbReference type="ARBA" id="ARBA00006484"/>
    </source>
</evidence>
<dbReference type="InterPro" id="IPR002347">
    <property type="entry name" value="SDR_fam"/>
</dbReference>
<dbReference type="Gene3D" id="3.40.50.720">
    <property type="entry name" value="NAD(P)-binding Rossmann-like Domain"/>
    <property type="match status" value="1"/>
</dbReference>
<comment type="caution">
    <text evidence="2">The sequence shown here is derived from an EMBL/GenBank/DDBJ whole genome shotgun (WGS) entry which is preliminary data.</text>
</comment>
<gene>
    <name evidence="2" type="ORF">S06H3_17481</name>
</gene>
<dbReference type="Pfam" id="PF00106">
    <property type="entry name" value="adh_short"/>
    <property type="match status" value="1"/>
</dbReference>
<comment type="similarity">
    <text evidence="1">Belongs to the short-chain dehydrogenases/reductases (SDR) family.</text>
</comment>
<dbReference type="PANTHER" id="PTHR42879:SF2">
    <property type="entry name" value="3-OXOACYL-[ACYL-CARRIER-PROTEIN] REDUCTASE FABG"/>
    <property type="match status" value="1"/>
</dbReference>
<proteinExistence type="inferred from homology"/>
<evidence type="ECO:0008006" key="3">
    <source>
        <dbReference type="Google" id="ProtNLM"/>
    </source>
</evidence>
<protein>
    <recommendedName>
        <fullName evidence="3">Short-chain dehydrogenase/reductase SDR</fullName>
    </recommendedName>
</protein>
<sequence>MKFEGKVAIVTGAGQGIGRGIALKLAQKGASLVIADLNPETANVVAGEIKELGRQSIAIQTDVVSSTSVNQMVKQVLDNFGTVDILVNNAGYVAPKMTPFFNETEEYWDKVIAVCLKGVILCSRAVVDTMMGKFSRPLNTLSASALNSALSDRSPVATR</sequence>
<evidence type="ECO:0000313" key="2">
    <source>
        <dbReference type="EMBL" id="GAI07585.1"/>
    </source>
</evidence>
<dbReference type="PRINTS" id="PR00081">
    <property type="entry name" value="GDHRDH"/>
</dbReference>
<reference evidence="2" key="1">
    <citation type="journal article" date="2014" name="Front. Microbiol.">
        <title>High frequency of phylogenetically diverse reductive dehalogenase-homologous genes in deep subseafloor sedimentary metagenomes.</title>
        <authorList>
            <person name="Kawai M."/>
            <person name="Futagami T."/>
            <person name="Toyoda A."/>
            <person name="Takaki Y."/>
            <person name="Nishi S."/>
            <person name="Hori S."/>
            <person name="Arai W."/>
            <person name="Tsubouchi T."/>
            <person name="Morono Y."/>
            <person name="Uchiyama I."/>
            <person name="Ito T."/>
            <person name="Fujiyama A."/>
            <person name="Inagaki F."/>
            <person name="Takami H."/>
        </authorList>
    </citation>
    <scope>NUCLEOTIDE SEQUENCE</scope>
    <source>
        <strain evidence="2">Expedition CK06-06</strain>
    </source>
</reference>
<accession>X1LYU1</accession>
<organism evidence="2">
    <name type="scientific">marine sediment metagenome</name>
    <dbReference type="NCBI Taxonomy" id="412755"/>
    <lineage>
        <taxon>unclassified sequences</taxon>
        <taxon>metagenomes</taxon>
        <taxon>ecological metagenomes</taxon>
    </lineage>
</organism>